<protein>
    <submittedName>
        <fullName evidence="5">M20/M25/M40 family metallo-hydrolase</fullName>
    </submittedName>
</protein>
<dbReference type="EMBL" id="JBHSKL010000008">
    <property type="protein sequence ID" value="MFC5224342.1"/>
    <property type="molecule type" value="Genomic_DNA"/>
</dbReference>
<evidence type="ECO:0000256" key="3">
    <source>
        <dbReference type="ARBA" id="ARBA00022801"/>
    </source>
</evidence>
<organism evidence="5 6">
    <name type="scientific">Streptomyces fimbriatus</name>
    <dbReference type="NCBI Taxonomy" id="68197"/>
    <lineage>
        <taxon>Bacteria</taxon>
        <taxon>Bacillati</taxon>
        <taxon>Actinomycetota</taxon>
        <taxon>Actinomycetes</taxon>
        <taxon>Kitasatosporales</taxon>
        <taxon>Streptomycetaceae</taxon>
        <taxon>Streptomyces</taxon>
    </lineage>
</organism>
<evidence type="ECO:0000313" key="5">
    <source>
        <dbReference type="EMBL" id="MFC5224342.1"/>
    </source>
</evidence>
<reference evidence="6" key="1">
    <citation type="journal article" date="2019" name="Int. J. Syst. Evol. Microbiol.">
        <title>The Global Catalogue of Microorganisms (GCM) 10K type strain sequencing project: providing services to taxonomists for standard genome sequencing and annotation.</title>
        <authorList>
            <consortium name="The Broad Institute Genomics Platform"/>
            <consortium name="The Broad Institute Genome Sequencing Center for Infectious Disease"/>
            <person name="Wu L."/>
            <person name="Ma J."/>
        </authorList>
    </citation>
    <scope>NUCLEOTIDE SEQUENCE [LARGE SCALE GENOMIC DNA]</scope>
    <source>
        <strain evidence="6">CCM 8479</strain>
    </source>
</reference>
<feature type="region of interest" description="Disordered" evidence="4">
    <location>
        <begin position="33"/>
        <end position="61"/>
    </location>
</feature>
<dbReference type="Pfam" id="PF01546">
    <property type="entry name" value="Peptidase_M20"/>
    <property type="match status" value="1"/>
</dbReference>
<proteinExistence type="predicted"/>
<dbReference type="PANTHER" id="PTHR43270:SF12">
    <property type="entry name" value="SUCCINYL-DIAMINOPIMELATE DESUCCINYLASE"/>
    <property type="match status" value="1"/>
</dbReference>
<dbReference type="InterPro" id="IPR002933">
    <property type="entry name" value="Peptidase_M20"/>
</dbReference>
<evidence type="ECO:0000256" key="1">
    <source>
        <dbReference type="ARBA" id="ARBA00022670"/>
    </source>
</evidence>
<dbReference type="Proteomes" id="UP001596156">
    <property type="component" value="Unassembled WGS sequence"/>
</dbReference>
<dbReference type="PANTHER" id="PTHR43270">
    <property type="entry name" value="BETA-ALA-HIS DIPEPTIDASE"/>
    <property type="match status" value="1"/>
</dbReference>
<keyword evidence="2" id="KW-0479">Metal-binding</keyword>
<evidence type="ECO:0000256" key="4">
    <source>
        <dbReference type="SAM" id="MobiDB-lite"/>
    </source>
</evidence>
<evidence type="ECO:0000313" key="6">
    <source>
        <dbReference type="Proteomes" id="UP001596156"/>
    </source>
</evidence>
<evidence type="ECO:0000256" key="2">
    <source>
        <dbReference type="ARBA" id="ARBA00022723"/>
    </source>
</evidence>
<sequence>MDTDGLQAVFAPWPAEDPDAPTVLVHSHHDVRTAEDQEWQEAAPFEPALRQGPMYGRGASDAKGQVLAHTWALRARLEATGRSAPAVALKYLIELRQRADRGAVRRLPAQPRRARQ</sequence>
<dbReference type="InterPro" id="IPR051458">
    <property type="entry name" value="Cyt/Met_Dipeptidase"/>
</dbReference>
<keyword evidence="6" id="KW-1185">Reference proteome</keyword>
<keyword evidence="3" id="KW-0378">Hydrolase</keyword>
<comment type="caution">
    <text evidence="5">The sequence shown here is derived from an EMBL/GenBank/DDBJ whole genome shotgun (WGS) entry which is preliminary data.</text>
</comment>
<dbReference type="RefSeq" id="WP_381570682.1">
    <property type="nucleotide sequence ID" value="NZ_BAAASS010000020.1"/>
</dbReference>
<gene>
    <name evidence="5" type="ORF">ACFPN6_06945</name>
</gene>
<dbReference type="SUPFAM" id="SSF53187">
    <property type="entry name" value="Zn-dependent exopeptidases"/>
    <property type="match status" value="1"/>
</dbReference>
<name>A0ABW0D4G1_STRFI</name>
<keyword evidence="1" id="KW-0645">Protease</keyword>
<accession>A0ABW0D4G1</accession>
<dbReference type="Gene3D" id="3.40.630.10">
    <property type="entry name" value="Zn peptidases"/>
    <property type="match status" value="1"/>
</dbReference>